<protein>
    <recommendedName>
        <fullName evidence="3">Transcription factor domain-containing protein</fullName>
    </recommendedName>
</protein>
<dbReference type="AlphaFoldDB" id="A0A2K1QS39"/>
<evidence type="ECO:0000313" key="2">
    <source>
        <dbReference type="Proteomes" id="UP000243797"/>
    </source>
</evidence>
<gene>
    <name evidence="1" type="ORF">CAC42_36</name>
</gene>
<dbReference type="Proteomes" id="UP000243797">
    <property type="component" value="Unassembled WGS sequence"/>
</dbReference>
<dbReference type="OrthoDB" id="39175at2759"/>
<organism evidence="1 2">
    <name type="scientific">Sphaceloma murrayae</name>
    <dbReference type="NCBI Taxonomy" id="2082308"/>
    <lineage>
        <taxon>Eukaryota</taxon>
        <taxon>Fungi</taxon>
        <taxon>Dikarya</taxon>
        <taxon>Ascomycota</taxon>
        <taxon>Pezizomycotina</taxon>
        <taxon>Dothideomycetes</taxon>
        <taxon>Dothideomycetidae</taxon>
        <taxon>Myriangiales</taxon>
        <taxon>Elsinoaceae</taxon>
        <taxon>Sphaceloma</taxon>
    </lineage>
</organism>
<evidence type="ECO:0008006" key="3">
    <source>
        <dbReference type="Google" id="ProtNLM"/>
    </source>
</evidence>
<name>A0A2K1QS39_9PEZI</name>
<sequence>MFVGLVDGHALKALPDVIHTPQVHVGPSLQIVYYFLVFQGWTFIGGGPAGHRSWGSRIYKYCLELAPDWTQLEDVSGIDFTAASFLSWIAVENFDRKNAWKAHCQASHLAFKMGLDQYEQHPDPDDDGWVAENKRVMFWQLLFSECTFRIFYNKPAIITAQPWHVNLPTKAIAAAKDKSDASMATSLMVSTRLSLVILESFSILDNGDLTLAQVRQGLDKCVQDVVGILSDWKLGESINDAGPSIERWLYADVYIYGHSLIVFWERKIGELGHSGPSQMAIESSRIVLGTILKVSDGDVHQDHNMIYTGSVALISFYPMLAFFHLYNLILSDVDGETSELDARLLESFAHIMLQGVRARGLDDVMPFAESIYQMTTKDGRFGNASPAMSL</sequence>
<dbReference type="InParanoid" id="A0A2K1QS39"/>
<keyword evidence="2" id="KW-1185">Reference proteome</keyword>
<accession>A0A2K1QS39</accession>
<dbReference type="CDD" id="cd12148">
    <property type="entry name" value="fungal_TF_MHR"/>
    <property type="match status" value="1"/>
</dbReference>
<comment type="caution">
    <text evidence="1">The sequence shown here is derived from an EMBL/GenBank/DDBJ whole genome shotgun (WGS) entry which is preliminary data.</text>
</comment>
<evidence type="ECO:0000313" key="1">
    <source>
        <dbReference type="EMBL" id="PNS17861.1"/>
    </source>
</evidence>
<proteinExistence type="predicted"/>
<dbReference type="EMBL" id="NKHZ01000048">
    <property type="protein sequence ID" value="PNS17861.1"/>
    <property type="molecule type" value="Genomic_DNA"/>
</dbReference>
<reference evidence="1 2" key="1">
    <citation type="submission" date="2017-06" db="EMBL/GenBank/DDBJ databases">
        <title>Draft genome sequence of a variant of Elsinoe murrayae.</title>
        <authorList>
            <person name="Cheng Q."/>
        </authorList>
    </citation>
    <scope>NUCLEOTIDE SEQUENCE [LARGE SCALE GENOMIC DNA]</scope>
    <source>
        <strain evidence="1 2">CQ-2017a</strain>
    </source>
</reference>